<dbReference type="InterPro" id="IPR029058">
    <property type="entry name" value="AB_hydrolase_fold"/>
</dbReference>
<reference evidence="3 4" key="1">
    <citation type="submission" date="2024-01" db="EMBL/GenBank/DDBJ databases">
        <authorList>
            <consortium name="Genoscope - CEA"/>
            <person name="William W."/>
        </authorList>
    </citation>
    <scope>NUCLEOTIDE SEQUENCE [LARGE SCALE GENOMIC DNA]</scope>
    <source>
        <strain evidence="3 4">29B2s-10</strain>
    </source>
</reference>
<dbReference type="EMBL" id="OZ004256">
    <property type="protein sequence ID" value="CAK7903628.1"/>
    <property type="molecule type" value="Genomic_DNA"/>
</dbReference>
<dbReference type="SUPFAM" id="SSF53474">
    <property type="entry name" value="alpha/beta-Hydrolases"/>
    <property type="match status" value="1"/>
</dbReference>
<dbReference type="InterPro" id="IPR050593">
    <property type="entry name" value="LovG"/>
</dbReference>
<dbReference type="Proteomes" id="UP001497600">
    <property type="component" value="Chromosome D"/>
</dbReference>
<dbReference type="GO" id="GO:0016787">
    <property type="term" value="F:hydrolase activity"/>
    <property type="evidence" value="ECO:0007669"/>
    <property type="project" value="UniProtKB-KW"/>
</dbReference>
<keyword evidence="4" id="KW-1185">Reference proteome</keyword>
<name>A0ABP0EBX8_9ASCO</name>
<evidence type="ECO:0000256" key="1">
    <source>
        <dbReference type="ARBA" id="ARBA00022801"/>
    </source>
</evidence>
<proteinExistence type="predicted"/>
<feature type="domain" description="Serine hydrolase" evidence="2">
    <location>
        <begin position="2"/>
        <end position="256"/>
    </location>
</feature>
<keyword evidence="1 3" id="KW-0378">Hydrolase</keyword>
<evidence type="ECO:0000259" key="2">
    <source>
        <dbReference type="Pfam" id="PF03959"/>
    </source>
</evidence>
<dbReference type="Gene3D" id="3.40.50.1820">
    <property type="entry name" value="alpha/beta hydrolase"/>
    <property type="match status" value="1"/>
</dbReference>
<sequence length="271" mass="30451">MPKFLCLPGYLQNGKMFAEKSSGLRKILTKKYSCQLDYVDPQVMIGAKEQLPFQLSSDEVEASAKWNALVEQDVTRAWWKHQDPGNYEGFSHSFSYLKKYIQENGPYDGIIGFSQGAAMAAIICNSVVRESMQDAPFKVAVFFSGFVFTEPIDPTQDKLALTTDCKDIEEYIKLVQVVPGYEEYFTVTPEVQQSTKIINVFGSSDNAVPAIRSKQLTKIFRGDNAKSEGNENDDQVIEFQHDGGHFIPNKKQFLQPMVDVIVKELGSTSNL</sequence>
<dbReference type="Pfam" id="PF03959">
    <property type="entry name" value="FSH1"/>
    <property type="match status" value="1"/>
</dbReference>
<dbReference type="PANTHER" id="PTHR48070">
    <property type="entry name" value="ESTERASE OVCA2"/>
    <property type="match status" value="1"/>
</dbReference>
<accession>A0ABP0EBX8</accession>
<organism evidence="3 4">
    <name type="scientific">[Candida] anglica</name>
    <dbReference type="NCBI Taxonomy" id="148631"/>
    <lineage>
        <taxon>Eukaryota</taxon>
        <taxon>Fungi</taxon>
        <taxon>Dikarya</taxon>
        <taxon>Ascomycota</taxon>
        <taxon>Saccharomycotina</taxon>
        <taxon>Pichiomycetes</taxon>
        <taxon>Debaryomycetaceae</taxon>
        <taxon>Kurtzmaniella</taxon>
    </lineage>
</organism>
<evidence type="ECO:0000313" key="4">
    <source>
        <dbReference type="Proteomes" id="UP001497600"/>
    </source>
</evidence>
<dbReference type="InterPro" id="IPR005645">
    <property type="entry name" value="FSH-like_dom"/>
</dbReference>
<gene>
    <name evidence="3" type="primary">FSH1</name>
    <name evidence="3" type="ORF">CAAN4_D05468</name>
</gene>
<protein>
    <submittedName>
        <fullName evidence="3">Family of serine hydrolases 1</fullName>
    </submittedName>
</protein>
<dbReference type="PANTHER" id="PTHR48070:SF9">
    <property type="entry name" value="FAMILY OF SERINE HYDROLASES 1"/>
    <property type="match status" value="1"/>
</dbReference>
<evidence type="ECO:0000313" key="3">
    <source>
        <dbReference type="EMBL" id="CAK7903628.1"/>
    </source>
</evidence>